<evidence type="ECO:0000313" key="4">
    <source>
        <dbReference type="EMBL" id="SDB78666.1"/>
    </source>
</evidence>
<gene>
    <name evidence="4" type="ORF">SAMN05192581_104636</name>
</gene>
<feature type="chain" id="PRO_5010161507" description="DUF4988 domain-containing protein" evidence="2">
    <location>
        <begin position="20"/>
        <end position="666"/>
    </location>
</feature>
<feature type="domain" description="DUF4988" evidence="3">
    <location>
        <begin position="24"/>
        <end position="206"/>
    </location>
</feature>
<dbReference type="EMBL" id="FMYE01000046">
    <property type="protein sequence ID" value="SDB78666.1"/>
    <property type="molecule type" value="Genomic_DNA"/>
</dbReference>
<feature type="coiled-coil region" evidence="1">
    <location>
        <begin position="21"/>
        <end position="48"/>
    </location>
</feature>
<dbReference type="InterPro" id="IPR032149">
    <property type="entry name" value="DUF4988"/>
</dbReference>
<sequence>MKKVWSMFMLLAVCLVACTNIDDLEDDVDALKKRVTALETQVRDINSNTEALRELYNEGTFITNIEEKSDSYTLTLSNGKTVNLYMKNDNNLLCPIIGIDSEGYWTVLYNKNETPERLTVNGQPVKANGESGKTPTFNVDSEGYWQVSYDGGKHYSYIYKEGTTDKVSATGDGSAPTEDKNFKSVTVENNELVLVLAGEDAPTIRIPIVSDFECSFAAEDLKQVQEFSAGEVKEFTMTVRGVENTMITAPEGWSAKFSKEAGKENVLVVTAPVSSAKMMTRATADNSTDIAVLATSGKYAMIAKIQVSIKNRTDYKADFDNGKDITIGGITINNQIYSDADIQILDATDADVALDTYFSATMSKPVILFLTGTAHNFTTAGVKSISNDVIIIGQYDDEQVTLRPANCWKSCKGKLLLKNIKIDLSDLDGVASNTGYFINNAGVASSGDFTDICFDNCLIANVLKPIYYDAAQKGYFGINNISVQDTRIEVNAIKIALINIYKGFNLGDYKTFNFKNNIVYSQTPQEGVQILNWATGNTPLSDGVLSAEIINNTFVNMVGSNIFFRYQKGTSLTISKNIFDVSPEAEFGSYYYSFLESCTPQIDVTDNIVYGLTKNWNYYHTGSQVKEPASSNNITKHATAPITQYDYVNGIFTLASDVAGYGATIE</sequence>
<protein>
    <recommendedName>
        <fullName evidence="3">DUF4988 domain-containing protein</fullName>
    </recommendedName>
</protein>
<dbReference type="Proteomes" id="UP000183670">
    <property type="component" value="Unassembled WGS sequence"/>
</dbReference>
<feature type="signal peptide" evidence="2">
    <location>
        <begin position="1"/>
        <end position="19"/>
    </location>
</feature>
<evidence type="ECO:0000259" key="3">
    <source>
        <dbReference type="Pfam" id="PF16378"/>
    </source>
</evidence>
<keyword evidence="1" id="KW-0175">Coiled coil</keyword>
<keyword evidence="2" id="KW-0732">Signal</keyword>
<evidence type="ECO:0000256" key="1">
    <source>
        <dbReference type="SAM" id="Coils"/>
    </source>
</evidence>
<name>A0A1G6GBX5_BACOV</name>
<dbReference type="Pfam" id="PF16378">
    <property type="entry name" value="DUF4988"/>
    <property type="match status" value="1"/>
</dbReference>
<evidence type="ECO:0000256" key="2">
    <source>
        <dbReference type="SAM" id="SignalP"/>
    </source>
</evidence>
<evidence type="ECO:0000313" key="5">
    <source>
        <dbReference type="Proteomes" id="UP000183670"/>
    </source>
</evidence>
<reference evidence="4 5" key="1">
    <citation type="submission" date="2016-10" db="EMBL/GenBank/DDBJ databases">
        <authorList>
            <person name="de Groot N.N."/>
        </authorList>
    </citation>
    <scope>NUCLEOTIDE SEQUENCE [LARGE SCALE GENOMIC DNA]</scope>
    <source>
        <strain evidence="4 5">NLAE-zl-C500</strain>
    </source>
</reference>
<proteinExistence type="predicted"/>
<dbReference type="AlphaFoldDB" id="A0A1G6GBX5"/>
<dbReference type="RefSeq" id="WP_074559331.1">
    <property type="nucleotide sequence ID" value="NZ_FMYE01000046.1"/>
</dbReference>
<accession>A0A1G6GBX5</accession>
<organism evidence="4 5">
    <name type="scientific">Bacteroides ovatus</name>
    <dbReference type="NCBI Taxonomy" id="28116"/>
    <lineage>
        <taxon>Bacteria</taxon>
        <taxon>Pseudomonadati</taxon>
        <taxon>Bacteroidota</taxon>
        <taxon>Bacteroidia</taxon>
        <taxon>Bacteroidales</taxon>
        <taxon>Bacteroidaceae</taxon>
        <taxon>Bacteroides</taxon>
    </lineage>
</organism>